<accession>Q3LVH7</accession>
<dbReference type="EMBL" id="DQ160117">
    <property type="protein sequence ID" value="ABA27056.1"/>
    <property type="molecule type" value="mRNA"/>
</dbReference>
<reference evidence="2" key="1">
    <citation type="submission" date="2005-08" db="EMBL/GenBank/DDBJ databases">
        <title>Isolation and characterization of candidate genes for pathogen and herbivory defense in common dandelion (Taraxacum officinale) upon salicylic acid or methyl jasmonate treatment.</title>
        <authorList>
            <person name="Hulzink R.J.M."/>
            <person name="van Dijk P.J."/>
            <person name="Biere A."/>
        </authorList>
    </citation>
    <scope>NUCLEOTIDE SEQUENCE</scope>
</reference>
<dbReference type="Gene3D" id="3.40.50.300">
    <property type="entry name" value="P-loop containing nucleotide triphosphate hydrolases"/>
    <property type="match status" value="1"/>
</dbReference>
<sequence length="93" mass="10118">ELRSIRLIHDGNLIGMESQMRDLESSLEIGLNNDVLMIGIVGMGGIGKTTLAKVIVDKIASQFEGLSFVENVREVSKARGLLPLQQQVLSNVI</sequence>
<feature type="non-terminal residue" evidence="2">
    <location>
        <position position="1"/>
    </location>
</feature>
<feature type="non-terminal residue" evidence="2">
    <location>
        <position position="93"/>
    </location>
</feature>
<proteinExistence type="evidence at transcript level"/>
<dbReference type="GO" id="GO:0006952">
    <property type="term" value="P:defense response"/>
    <property type="evidence" value="ECO:0007669"/>
    <property type="project" value="InterPro"/>
</dbReference>
<dbReference type="GO" id="GO:0043531">
    <property type="term" value="F:ADP binding"/>
    <property type="evidence" value="ECO:0007669"/>
    <property type="project" value="InterPro"/>
</dbReference>
<evidence type="ECO:0000259" key="1">
    <source>
        <dbReference type="Pfam" id="PF00931"/>
    </source>
</evidence>
<dbReference type="Pfam" id="PF00931">
    <property type="entry name" value="NB-ARC"/>
    <property type="match status" value="1"/>
</dbReference>
<dbReference type="AlphaFoldDB" id="Q3LVH7"/>
<dbReference type="SUPFAM" id="SSF52540">
    <property type="entry name" value="P-loop containing nucleoside triphosphate hydrolases"/>
    <property type="match status" value="1"/>
</dbReference>
<dbReference type="InterPro" id="IPR002182">
    <property type="entry name" value="NB-ARC"/>
</dbReference>
<dbReference type="PANTHER" id="PTHR11017">
    <property type="entry name" value="LEUCINE-RICH REPEAT-CONTAINING PROTEIN"/>
    <property type="match status" value="1"/>
</dbReference>
<dbReference type="PANTHER" id="PTHR11017:SF544">
    <property type="entry name" value="ADP-RIBOSYL CYCLASE_CYCLIC ADP-RIBOSE HYDROLASE"/>
    <property type="match status" value="1"/>
</dbReference>
<dbReference type="InterPro" id="IPR027417">
    <property type="entry name" value="P-loop_NTPase"/>
</dbReference>
<dbReference type="InterPro" id="IPR044974">
    <property type="entry name" value="Disease_R_plants"/>
</dbReference>
<name>Q3LVH7_TAROF</name>
<gene>
    <name evidence="2" type="ORF">To104-3</name>
</gene>
<evidence type="ECO:0000313" key="2">
    <source>
        <dbReference type="EMBL" id="ABA27056.1"/>
    </source>
</evidence>
<feature type="domain" description="NB-ARC" evidence="1">
    <location>
        <begin position="32"/>
        <end position="91"/>
    </location>
</feature>
<organism evidence="2">
    <name type="scientific">Taraxacum officinale</name>
    <name type="common">Common dandelion</name>
    <name type="synonym">Leontodon taraxacum</name>
    <dbReference type="NCBI Taxonomy" id="50225"/>
    <lineage>
        <taxon>Eukaryota</taxon>
        <taxon>Viridiplantae</taxon>
        <taxon>Streptophyta</taxon>
        <taxon>Embryophyta</taxon>
        <taxon>Tracheophyta</taxon>
        <taxon>Spermatophyta</taxon>
        <taxon>Magnoliopsida</taxon>
        <taxon>eudicotyledons</taxon>
        <taxon>Gunneridae</taxon>
        <taxon>Pentapetalae</taxon>
        <taxon>asterids</taxon>
        <taxon>campanulids</taxon>
        <taxon>Asterales</taxon>
        <taxon>Asteraceae</taxon>
        <taxon>Cichorioideae</taxon>
        <taxon>Cichorieae</taxon>
        <taxon>Crepidinae</taxon>
        <taxon>Taraxacum</taxon>
    </lineage>
</organism>
<protein>
    <submittedName>
        <fullName evidence="2">TO104-3</fullName>
    </submittedName>
</protein>